<dbReference type="AlphaFoldDB" id="A0A191T971"/>
<dbReference type="CDD" id="cd16387">
    <property type="entry name" value="ParB_N_Srx"/>
    <property type="match status" value="1"/>
</dbReference>
<feature type="compositionally biased region" description="Polar residues" evidence="1">
    <location>
        <begin position="243"/>
        <end position="255"/>
    </location>
</feature>
<dbReference type="PANTHER" id="PTHR33375">
    <property type="entry name" value="CHROMOSOME-PARTITIONING PROTEIN PARB-RELATED"/>
    <property type="match status" value="1"/>
</dbReference>
<proteinExistence type="predicted"/>
<feature type="region of interest" description="Disordered" evidence="1">
    <location>
        <begin position="199"/>
        <end position="272"/>
    </location>
</feature>
<dbReference type="Gene3D" id="1.10.10.2830">
    <property type="match status" value="1"/>
</dbReference>
<protein>
    <recommendedName>
        <fullName evidence="2">ParB/Spo0J HTH domain-containing protein</fullName>
    </recommendedName>
</protein>
<feature type="domain" description="ParB/Spo0J HTH" evidence="2">
    <location>
        <begin position="130"/>
        <end position="208"/>
    </location>
</feature>
<keyword evidence="3" id="KW-0614">Plasmid</keyword>
<sequence>MATTNIDSLSKLRSVAEKGVIKRADSYKVLYSELNIKPGHNVRGIYLSQDEYWNSEEVKDYIKGLAYSYAHGIKVPALSVIVEDGKIWVNNGEHRYRAIALAKELFGVDVEYVDVVEDDDQLTSNSARNHTPIEMAVLYERYNTEKGLSVQEIAERAGKSVPHVYKYLTAVRKWPSDLLAKVQSGELSFTAAQTLYEETRRKKPDAAENVSGTDLPNDDNGESGTVLPKENDQNSSDNDDQQATNTVPAASNGDESGTDLPKGGSDKGATKSKKSITKSISDSLVNLIFGFEAVETDGGYQLNLTKDQYEAIIALQKEIEAEIKGK</sequence>
<name>A0A191T971_ECOLX</name>
<dbReference type="InterPro" id="IPR050336">
    <property type="entry name" value="Chromosome_partition/occlusion"/>
</dbReference>
<dbReference type="PANTHER" id="PTHR33375:SF1">
    <property type="entry name" value="CHROMOSOME-PARTITIONING PROTEIN PARB-RELATED"/>
    <property type="match status" value="1"/>
</dbReference>
<dbReference type="EMBL" id="KU963390">
    <property type="protein sequence ID" value="ANI75647.1"/>
    <property type="molecule type" value="Genomic_DNA"/>
</dbReference>
<evidence type="ECO:0000256" key="1">
    <source>
        <dbReference type="SAM" id="MobiDB-lite"/>
    </source>
</evidence>
<evidence type="ECO:0000313" key="3">
    <source>
        <dbReference type="EMBL" id="ANI75647.1"/>
    </source>
</evidence>
<dbReference type="InterPro" id="IPR041468">
    <property type="entry name" value="HTH_ParB/Spo0J"/>
</dbReference>
<geneLocation type="plasmid" evidence="3">
    <name>ECO37P2</name>
</geneLocation>
<dbReference type="GO" id="GO:0007059">
    <property type="term" value="P:chromosome segregation"/>
    <property type="evidence" value="ECO:0007669"/>
    <property type="project" value="TreeGrafter"/>
</dbReference>
<dbReference type="RefSeq" id="WP_103246013.1">
    <property type="nucleotide sequence ID" value="NZ_BFNT01000033.1"/>
</dbReference>
<dbReference type="GO" id="GO:0005694">
    <property type="term" value="C:chromosome"/>
    <property type="evidence" value="ECO:0007669"/>
    <property type="project" value="TreeGrafter"/>
</dbReference>
<accession>A0A191T971</accession>
<dbReference type="Pfam" id="PF17762">
    <property type="entry name" value="HTH_ParB"/>
    <property type="match status" value="1"/>
</dbReference>
<dbReference type="SUPFAM" id="SSF109709">
    <property type="entry name" value="KorB DNA-binding domain-like"/>
    <property type="match status" value="1"/>
</dbReference>
<reference evidence="3" key="1">
    <citation type="submission" date="2016-03" db="EMBL/GenBank/DDBJ databases">
        <title>Resistome analysis of KPC-2-producing Escherichia coli ST224 strain isolated in Brazil using whole genome sequencing.</title>
        <authorList>
            <person name="Rossi I.G."/>
            <person name="Araujo B.F."/>
            <person name="Cerdeira L.T."/>
            <person name="Campos P.A."/>
            <person name="Royer S."/>
            <person name="Ferreira M.L."/>
            <person name="Batistao D.W.F."/>
            <person name="Souza T.A."/>
            <person name="Vancan S.I.S."/>
            <person name="Lincopan N."/>
            <person name="Gontijo-Filho P.P."/>
            <person name="Ribas R.M."/>
        </authorList>
    </citation>
    <scope>NUCLEOTIDE SEQUENCE</scope>
    <source>
        <strain evidence="3">ECO37</strain>
        <plasmid evidence="3">ECO37P2</plasmid>
    </source>
</reference>
<evidence type="ECO:0000259" key="2">
    <source>
        <dbReference type="Pfam" id="PF17762"/>
    </source>
</evidence>
<organism evidence="3">
    <name type="scientific">Escherichia coli</name>
    <dbReference type="NCBI Taxonomy" id="562"/>
    <lineage>
        <taxon>Bacteria</taxon>
        <taxon>Pseudomonadati</taxon>
        <taxon>Pseudomonadota</taxon>
        <taxon>Gammaproteobacteria</taxon>
        <taxon>Enterobacterales</taxon>
        <taxon>Enterobacteriaceae</taxon>
        <taxon>Escherichia</taxon>
    </lineage>
</organism>